<protein>
    <submittedName>
        <fullName evidence="2">Uncharacterized protein</fullName>
    </submittedName>
</protein>
<evidence type="ECO:0000313" key="3">
    <source>
        <dbReference type="Proteomes" id="UP001163798"/>
    </source>
</evidence>
<feature type="transmembrane region" description="Helical" evidence="1">
    <location>
        <begin position="102"/>
        <end position="123"/>
    </location>
</feature>
<dbReference type="EMBL" id="MU793438">
    <property type="protein sequence ID" value="KAJ3783060.1"/>
    <property type="molecule type" value="Genomic_DNA"/>
</dbReference>
<evidence type="ECO:0000256" key="1">
    <source>
        <dbReference type="SAM" id="Phobius"/>
    </source>
</evidence>
<name>A0AA38KN59_9AGAR</name>
<dbReference type="AlphaFoldDB" id="A0AA38KN59"/>
<proteinExistence type="predicted"/>
<evidence type="ECO:0000313" key="2">
    <source>
        <dbReference type="EMBL" id="KAJ3783060.1"/>
    </source>
</evidence>
<dbReference type="Proteomes" id="UP001163798">
    <property type="component" value="Unassembled WGS sequence"/>
</dbReference>
<accession>A0AA38KN59</accession>
<keyword evidence="3" id="KW-1185">Reference proteome</keyword>
<gene>
    <name evidence="2" type="ORF">GGU10DRAFT_361918</name>
</gene>
<keyword evidence="1" id="KW-0472">Membrane</keyword>
<comment type="caution">
    <text evidence="2">The sequence shown here is derived from an EMBL/GenBank/DDBJ whole genome shotgun (WGS) entry which is preliminary data.</text>
</comment>
<sequence length="329" mass="38003">MSSQSQHMGFRVQSRLTLISFDFLSSLAPDTFLYFLHRERFAGQIHFASSFCTCNNCRPVKGLLARLFSVLAHRITSIRPIYQPGSLTRSYNTSKLPQFQTMFLLSLSLCLLSMLLLPVLFVVGSPVPHRDTAERNPILSDIAIRRTLGGHDIPWSTTPASPEETWKFYVNSATAYAAELNWELDPTRNRSWPWIARELTEPWTQASVLIKAKTVSAEKEKAVLNELVSKIVFQGRFEFIEAAMCYLLDQKVIEDIPKQFFDLINPLLDKEVEQLRKMFELKVQELTSESTKDEEQEKLKKVKLRKLRDMQYSNQHVFRNGLTKCVNYK</sequence>
<reference evidence="2" key="1">
    <citation type="submission" date="2022-08" db="EMBL/GenBank/DDBJ databases">
        <authorList>
            <consortium name="DOE Joint Genome Institute"/>
            <person name="Min B."/>
            <person name="Riley R."/>
            <person name="Sierra-Patev S."/>
            <person name="Naranjo-Ortiz M."/>
            <person name="Looney B."/>
            <person name="Konkel Z."/>
            <person name="Slot J.C."/>
            <person name="Sakamoto Y."/>
            <person name="Steenwyk J.L."/>
            <person name="Rokas A."/>
            <person name="Carro J."/>
            <person name="Camarero S."/>
            <person name="Ferreira P."/>
            <person name="Molpeceres G."/>
            <person name="Ruiz-Duenas F.J."/>
            <person name="Serrano A."/>
            <person name="Henrissat B."/>
            <person name="Drula E."/>
            <person name="Hughes K.W."/>
            <person name="Mata J.L."/>
            <person name="Ishikawa N.K."/>
            <person name="Vargas-Isla R."/>
            <person name="Ushijima S."/>
            <person name="Smith C.A."/>
            <person name="Ahrendt S."/>
            <person name="Andreopoulos W."/>
            <person name="He G."/>
            <person name="Labutti K."/>
            <person name="Lipzen A."/>
            <person name="Ng V."/>
            <person name="Sandor L."/>
            <person name="Barry K."/>
            <person name="Martinez A.T."/>
            <person name="Xiao Y."/>
            <person name="Gibbons J.G."/>
            <person name="Terashima K."/>
            <person name="Hibbett D.S."/>
            <person name="Grigoriev I.V."/>
        </authorList>
    </citation>
    <scope>NUCLEOTIDE SEQUENCE</scope>
    <source>
        <strain evidence="2">TFB10291</strain>
    </source>
</reference>
<organism evidence="2 3">
    <name type="scientific">Lentinula aff. detonsa</name>
    <dbReference type="NCBI Taxonomy" id="2804958"/>
    <lineage>
        <taxon>Eukaryota</taxon>
        <taxon>Fungi</taxon>
        <taxon>Dikarya</taxon>
        <taxon>Basidiomycota</taxon>
        <taxon>Agaricomycotina</taxon>
        <taxon>Agaricomycetes</taxon>
        <taxon>Agaricomycetidae</taxon>
        <taxon>Agaricales</taxon>
        <taxon>Marasmiineae</taxon>
        <taxon>Omphalotaceae</taxon>
        <taxon>Lentinula</taxon>
    </lineage>
</organism>
<keyword evidence="1" id="KW-1133">Transmembrane helix</keyword>
<keyword evidence="1" id="KW-0812">Transmembrane</keyword>